<gene>
    <name evidence="2" type="ORF">AMST5_03531</name>
</gene>
<name>A0AA48RAK2_9ZZZZ</name>
<dbReference type="PROSITE" id="PS51708">
    <property type="entry name" value="CHAD"/>
    <property type="match status" value="1"/>
</dbReference>
<dbReference type="Gene3D" id="1.40.20.10">
    <property type="entry name" value="CHAD domain"/>
    <property type="match status" value="1"/>
</dbReference>
<organism evidence="2">
    <name type="scientific">freshwater sediment metagenome</name>
    <dbReference type="NCBI Taxonomy" id="556182"/>
    <lineage>
        <taxon>unclassified sequences</taxon>
        <taxon>metagenomes</taxon>
        <taxon>ecological metagenomes</taxon>
    </lineage>
</organism>
<proteinExistence type="predicted"/>
<dbReference type="InterPro" id="IPR038186">
    <property type="entry name" value="CHAD_dom_sf"/>
</dbReference>
<evidence type="ECO:0000313" key="2">
    <source>
        <dbReference type="EMBL" id="CAJ0884517.1"/>
    </source>
</evidence>
<feature type="domain" description="CHAD" evidence="1">
    <location>
        <begin position="38"/>
        <end position="325"/>
    </location>
</feature>
<sequence length="325" mass="35795">MKLAKGDDPTEVARPEALRLAPAERVEQKAKPVKLLKSDSVEDAAVCVFSAALDHFEANIPVFLGAQSAESVHQMRVALRRLRAAMGLFRGALSGETLETARDRAQSLGSTLGDARNRDVFHDMLSQGPGPALGGDDPSLRALLDALERRRAVAYRVARDAVGGKETEVFLADFRKAIASRDWEPAPGAADEGSAVDFAREALTRLRKRVLKKSKNLAERSPEERHQARIALKKARYGAEFFESLFDRRAAADFSATLAKMQDRLGAFNDMAMAGRLLDDIDRDGAATLRASGFVRGWFAHSAQDAVDHARKSEKRLRELKPFWE</sequence>
<dbReference type="EMBL" id="OY288114">
    <property type="protein sequence ID" value="CAJ0884517.1"/>
    <property type="molecule type" value="Genomic_DNA"/>
</dbReference>
<dbReference type="SMART" id="SM00880">
    <property type="entry name" value="CHAD"/>
    <property type="match status" value="1"/>
</dbReference>
<protein>
    <recommendedName>
        <fullName evidence="1">CHAD domain-containing protein</fullName>
    </recommendedName>
</protein>
<evidence type="ECO:0000259" key="1">
    <source>
        <dbReference type="PROSITE" id="PS51708"/>
    </source>
</evidence>
<dbReference type="PANTHER" id="PTHR39339:SF1">
    <property type="entry name" value="CHAD DOMAIN-CONTAINING PROTEIN"/>
    <property type="match status" value="1"/>
</dbReference>
<reference evidence="2" key="1">
    <citation type="submission" date="2023-07" db="EMBL/GenBank/DDBJ databases">
        <authorList>
            <person name="Pelsma A.J. K."/>
        </authorList>
    </citation>
    <scope>NUCLEOTIDE SEQUENCE</scope>
</reference>
<dbReference type="PANTHER" id="PTHR39339">
    <property type="entry name" value="SLR1444 PROTEIN"/>
    <property type="match status" value="1"/>
</dbReference>
<dbReference type="InterPro" id="IPR007899">
    <property type="entry name" value="CHAD_dom"/>
</dbReference>
<dbReference type="Pfam" id="PF05235">
    <property type="entry name" value="CHAD"/>
    <property type="match status" value="1"/>
</dbReference>
<accession>A0AA48RAK2</accession>
<dbReference type="AlphaFoldDB" id="A0AA48RAK2"/>